<feature type="domain" description="AB hydrolase-1" evidence="1">
    <location>
        <begin position="56"/>
        <end position="293"/>
    </location>
</feature>
<dbReference type="SUPFAM" id="SSF53474">
    <property type="entry name" value="alpha/beta-Hydrolases"/>
    <property type="match status" value="1"/>
</dbReference>
<name>A0A1A2ZJT6_9MYCO</name>
<evidence type="ECO:0000313" key="2">
    <source>
        <dbReference type="EMBL" id="OBI49948.1"/>
    </source>
</evidence>
<organism evidence="2 3">
    <name type="scientific">Mycobacterium kyorinense</name>
    <dbReference type="NCBI Taxonomy" id="487514"/>
    <lineage>
        <taxon>Bacteria</taxon>
        <taxon>Bacillati</taxon>
        <taxon>Actinomycetota</taxon>
        <taxon>Actinomycetes</taxon>
        <taxon>Mycobacteriales</taxon>
        <taxon>Mycobacteriaceae</taxon>
        <taxon>Mycobacterium</taxon>
    </lineage>
</organism>
<dbReference type="InterPro" id="IPR050266">
    <property type="entry name" value="AB_hydrolase_sf"/>
</dbReference>
<proteinExistence type="predicted"/>
<dbReference type="Pfam" id="PF12697">
    <property type="entry name" value="Abhydrolase_6"/>
    <property type="match status" value="1"/>
</dbReference>
<dbReference type="PANTHER" id="PTHR43798">
    <property type="entry name" value="MONOACYLGLYCEROL LIPASE"/>
    <property type="match status" value="1"/>
</dbReference>
<dbReference type="RefSeq" id="WP_065013510.1">
    <property type="nucleotide sequence ID" value="NZ_LZKJ01000056.1"/>
</dbReference>
<evidence type="ECO:0000313" key="3">
    <source>
        <dbReference type="Proteomes" id="UP000093592"/>
    </source>
</evidence>
<reference evidence="3" key="1">
    <citation type="submission" date="2016-06" db="EMBL/GenBank/DDBJ databases">
        <authorList>
            <person name="Sutton G."/>
            <person name="Brinkac L."/>
            <person name="Sanka R."/>
            <person name="Adams M."/>
            <person name="Lau E."/>
            <person name="Sam S."/>
            <person name="Sreng N."/>
            <person name="Him V."/>
            <person name="Kerleguer A."/>
            <person name="Cheng S."/>
        </authorList>
    </citation>
    <scope>NUCLEOTIDE SEQUENCE [LARGE SCALE GENOMIC DNA]</scope>
    <source>
        <strain evidence="3">E861</strain>
    </source>
</reference>
<dbReference type="InterPro" id="IPR000073">
    <property type="entry name" value="AB_hydrolase_1"/>
</dbReference>
<accession>A0A1A2ZJT6</accession>
<sequence length="302" mass="33044">MAAVSAFRSDAARAAYLKLYDAALATSNLPVTELDIETSFGTTHVLTAGDPSKPALVALHGMEISSTMWVLLLPILAANHSVTMIDAIDEAGKSIATKPPSNSAELVAWLDETLRAVDILRSAIVGASRGAWIGTNYAIAFPERVERLALVCPVGIVRGLKLSFLMRGLTTMGVRPTEERIWSFLDAMVMPTNRRSLREEPWRPIMQQFVGGSVGFKAAVSRPLMKPWPMRPDCDLRPLAAARIPVLAIMGRDDSCHHGPKAAARFRQQLPEARVELVDDANHMILSDQPEIVEKLLTDFLQ</sequence>
<dbReference type="InterPro" id="IPR029058">
    <property type="entry name" value="AB_hydrolase_fold"/>
</dbReference>
<evidence type="ECO:0000259" key="1">
    <source>
        <dbReference type="Pfam" id="PF12697"/>
    </source>
</evidence>
<dbReference type="GO" id="GO:0003824">
    <property type="term" value="F:catalytic activity"/>
    <property type="evidence" value="ECO:0007669"/>
    <property type="project" value="InterPro"/>
</dbReference>
<dbReference type="OrthoDB" id="5513277at2"/>
<dbReference type="AlphaFoldDB" id="A0A1A2ZJT6"/>
<dbReference type="InterPro" id="IPR000639">
    <property type="entry name" value="Epox_hydrolase-like"/>
</dbReference>
<protein>
    <recommendedName>
        <fullName evidence="1">AB hydrolase-1 domain-containing protein</fullName>
    </recommendedName>
</protein>
<dbReference type="Gene3D" id="3.40.50.1820">
    <property type="entry name" value="alpha/beta hydrolase"/>
    <property type="match status" value="1"/>
</dbReference>
<gene>
    <name evidence="2" type="ORF">A5707_15850</name>
</gene>
<comment type="caution">
    <text evidence="2">The sequence shown here is derived from an EMBL/GenBank/DDBJ whole genome shotgun (WGS) entry which is preliminary data.</text>
</comment>
<dbReference type="Proteomes" id="UP000093592">
    <property type="component" value="Unassembled WGS sequence"/>
</dbReference>
<dbReference type="EMBL" id="LZKJ01000056">
    <property type="protein sequence ID" value="OBI49948.1"/>
    <property type="molecule type" value="Genomic_DNA"/>
</dbReference>
<dbReference type="PRINTS" id="PR00412">
    <property type="entry name" value="EPOXHYDRLASE"/>
</dbReference>